<reference evidence="4" key="1">
    <citation type="submission" date="2020-12" db="EMBL/GenBank/DDBJ databases">
        <title>Vagococcus allomyrinae sp. nov. and Enterococcus lavae sp. nov., isolated from the larvae of Allomyrina dichotoma.</title>
        <authorList>
            <person name="Lee S.D."/>
        </authorList>
    </citation>
    <scope>NUCLEOTIDE SEQUENCE</scope>
    <source>
        <strain evidence="4">BWB3-3</strain>
    </source>
</reference>
<evidence type="ECO:0000256" key="2">
    <source>
        <dbReference type="ARBA" id="ARBA00022801"/>
    </source>
</evidence>
<accession>A0A940PDL3</accession>
<dbReference type="PANTHER" id="PTHR33308:SF10">
    <property type="entry name" value="EXO-GLUCOSAMINIDASE LYTG"/>
    <property type="match status" value="1"/>
</dbReference>
<evidence type="ECO:0000259" key="3">
    <source>
        <dbReference type="SMART" id="SM00047"/>
    </source>
</evidence>
<gene>
    <name evidence="4" type="ORF">I6N95_11190</name>
</gene>
<dbReference type="PRINTS" id="PR01002">
    <property type="entry name" value="FLGFLGJ"/>
</dbReference>
<sequence length="179" mass="20174">MLTFCFVLSLSLLSEHYERPLEVAQVPQSELFIDEIAPHAKVIQERHNILPSIILGQAILESDWGQSQLAATYGNLFGIKAYGNTDKVNLGTSEFVDGKWIEIKADFRVYPNWQASMDDHALLFVNGVDWNPNLYQGVIQATTYQEAARALQAAGYATDPNYQEKIIGVIETYNLNKYD</sequence>
<dbReference type="Gene3D" id="4.10.80.30">
    <property type="entry name" value="DNA polymerase, domain 6"/>
    <property type="match status" value="1"/>
</dbReference>
<dbReference type="Gene3D" id="1.10.530.10">
    <property type="match status" value="1"/>
</dbReference>
<protein>
    <submittedName>
        <fullName evidence="4">Glycoside hydrolase family 73 protein</fullName>
    </submittedName>
</protein>
<dbReference type="InterPro" id="IPR051056">
    <property type="entry name" value="Glycosyl_Hydrolase_73"/>
</dbReference>
<dbReference type="SMART" id="SM00047">
    <property type="entry name" value="LYZ2"/>
    <property type="match status" value="1"/>
</dbReference>
<dbReference type="EMBL" id="JAEEGA010000006">
    <property type="protein sequence ID" value="MBP1041571.1"/>
    <property type="molecule type" value="Genomic_DNA"/>
</dbReference>
<comment type="caution">
    <text evidence="4">The sequence shown here is derived from an EMBL/GenBank/DDBJ whole genome shotgun (WGS) entry which is preliminary data.</text>
</comment>
<feature type="domain" description="Mannosyl-glycoprotein endo-beta-N-acetylglucosamidase-like" evidence="3">
    <location>
        <begin position="23"/>
        <end position="179"/>
    </location>
</feature>
<evidence type="ECO:0000313" key="5">
    <source>
        <dbReference type="Proteomes" id="UP000674938"/>
    </source>
</evidence>
<dbReference type="GO" id="GO:0004040">
    <property type="term" value="F:amidase activity"/>
    <property type="evidence" value="ECO:0007669"/>
    <property type="project" value="InterPro"/>
</dbReference>
<organism evidence="4 5">
    <name type="scientific">Vagococcus allomyrinae</name>
    <dbReference type="NCBI Taxonomy" id="2794353"/>
    <lineage>
        <taxon>Bacteria</taxon>
        <taxon>Bacillati</taxon>
        <taxon>Bacillota</taxon>
        <taxon>Bacilli</taxon>
        <taxon>Lactobacillales</taxon>
        <taxon>Enterococcaceae</taxon>
        <taxon>Vagococcus</taxon>
    </lineage>
</organism>
<evidence type="ECO:0000256" key="1">
    <source>
        <dbReference type="ARBA" id="ARBA00010266"/>
    </source>
</evidence>
<evidence type="ECO:0000313" key="4">
    <source>
        <dbReference type="EMBL" id="MBP1041571.1"/>
    </source>
</evidence>
<dbReference type="Pfam" id="PF01832">
    <property type="entry name" value="Glucosaminidase"/>
    <property type="match status" value="1"/>
</dbReference>
<dbReference type="AlphaFoldDB" id="A0A940PDL3"/>
<proteinExistence type="inferred from homology"/>
<dbReference type="InterPro" id="IPR002901">
    <property type="entry name" value="MGlyc_endo_b_GlcNAc-like_dom"/>
</dbReference>
<dbReference type="Proteomes" id="UP000674938">
    <property type="component" value="Unassembled WGS sequence"/>
</dbReference>
<keyword evidence="5" id="KW-1185">Reference proteome</keyword>
<name>A0A940PDL3_9ENTE</name>
<keyword evidence="2 4" id="KW-0378">Hydrolase</keyword>
<comment type="similarity">
    <text evidence="1">Belongs to the glycosyl hydrolase 73 family.</text>
</comment>
<dbReference type="PANTHER" id="PTHR33308">
    <property type="entry name" value="PEPTIDOGLYCAN HYDROLASE FLGJ"/>
    <property type="match status" value="1"/>
</dbReference>